<dbReference type="CDD" id="cd00340">
    <property type="entry name" value="GSH_Peroxidase"/>
    <property type="match status" value="1"/>
</dbReference>
<dbReference type="RefSeq" id="XP_044568109.1">
    <property type="nucleotide sequence ID" value="XM_044700762.1"/>
</dbReference>
<dbReference type="SUPFAM" id="SSF52833">
    <property type="entry name" value="Thioredoxin-like"/>
    <property type="match status" value="1"/>
</dbReference>
<evidence type="ECO:0000313" key="7">
    <source>
        <dbReference type="EMBL" id="KAF0983396.1"/>
    </source>
</evidence>
<evidence type="ECO:0000313" key="8">
    <source>
        <dbReference type="Proteomes" id="UP000444721"/>
    </source>
</evidence>
<evidence type="ECO:0000256" key="1">
    <source>
        <dbReference type="ARBA" id="ARBA00006926"/>
    </source>
</evidence>
<dbReference type="InterPro" id="IPR036249">
    <property type="entry name" value="Thioredoxin-like_sf"/>
</dbReference>
<dbReference type="GO" id="GO:0004601">
    <property type="term" value="F:peroxidase activity"/>
    <property type="evidence" value="ECO:0007669"/>
    <property type="project" value="UniProtKB-KW"/>
</dbReference>
<gene>
    <name evidence="7" type="ORF">FDP41_010461</name>
</gene>
<evidence type="ECO:0000256" key="2">
    <source>
        <dbReference type="ARBA" id="ARBA00022559"/>
    </source>
</evidence>
<feature type="active site" evidence="4">
    <location>
        <position position="44"/>
    </location>
</feature>
<dbReference type="InterPro" id="IPR029760">
    <property type="entry name" value="GPX_CS"/>
</dbReference>
<dbReference type="InterPro" id="IPR029759">
    <property type="entry name" value="GPX_AS"/>
</dbReference>
<comment type="similarity">
    <text evidence="1 5">Belongs to the glutathione peroxidase family.</text>
</comment>
<dbReference type="PROSITE" id="PS51352">
    <property type="entry name" value="THIOREDOXIN_2"/>
    <property type="match status" value="1"/>
</dbReference>
<evidence type="ECO:0000256" key="5">
    <source>
        <dbReference type="RuleBase" id="RU000499"/>
    </source>
</evidence>
<dbReference type="VEuPathDB" id="AmoebaDB:NF0081470"/>
<keyword evidence="2 5" id="KW-0575">Peroxidase</keyword>
<dbReference type="AlphaFoldDB" id="A0A6A5C6L3"/>
<dbReference type="Pfam" id="PF00255">
    <property type="entry name" value="GSHPx"/>
    <property type="match status" value="1"/>
</dbReference>
<dbReference type="PANTHER" id="PTHR11592:SF78">
    <property type="entry name" value="GLUTATHIONE PEROXIDASE"/>
    <property type="match status" value="1"/>
</dbReference>
<accession>A0A6A5C6L3</accession>
<dbReference type="VEuPathDB" id="AmoebaDB:FDP41_010461"/>
<dbReference type="PROSITE" id="PS00460">
    <property type="entry name" value="GLUTATHIONE_PEROXID_1"/>
    <property type="match status" value="1"/>
</dbReference>
<protein>
    <recommendedName>
        <fullName evidence="5">Glutathione peroxidase</fullName>
    </recommendedName>
</protein>
<dbReference type="EMBL" id="VFQX01000006">
    <property type="protein sequence ID" value="KAF0983396.1"/>
    <property type="molecule type" value="Genomic_DNA"/>
</dbReference>
<dbReference type="PANTHER" id="PTHR11592">
    <property type="entry name" value="GLUTATHIONE PEROXIDASE"/>
    <property type="match status" value="1"/>
</dbReference>
<dbReference type="OMA" id="TFPMTEK"/>
<keyword evidence="8" id="KW-1185">Reference proteome</keyword>
<dbReference type="InterPro" id="IPR000889">
    <property type="entry name" value="Glutathione_peroxidase"/>
</dbReference>
<dbReference type="VEuPathDB" id="AmoebaDB:NfTy_012310"/>
<sequence length="173" mass="19802">MSSSSAASSSEFYSFTVPDAQGNEVSMSEYKGKVLMIVNVASSCGLTPQYEELQQLYEKYKDQGFEILAFPCNQFAFQERGSNEEICQFARKKFNVSFKIFAKTTVNGSDTIPLYKYLKKEGEGYMFNAIKWNFTKFLITREGKVLGRYSPYTKPLEIEEDIKKLLEEKPSSE</sequence>
<dbReference type="GeneID" id="68117676"/>
<dbReference type="Gene3D" id="3.40.30.10">
    <property type="entry name" value="Glutaredoxin"/>
    <property type="match status" value="1"/>
</dbReference>
<evidence type="ECO:0000259" key="6">
    <source>
        <dbReference type="PROSITE" id="PS51352"/>
    </source>
</evidence>
<evidence type="ECO:0000256" key="4">
    <source>
        <dbReference type="PIRSR" id="PIRSR000303-1"/>
    </source>
</evidence>
<dbReference type="Proteomes" id="UP000444721">
    <property type="component" value="Unassembled WGS sequence"/>
</dbReference>
<comment type="caution">
    <text evidence="7">The sequence shown here is derived from an EMBL/GenBank/DDBJ whole genome shotgun (WGS) entry which is preliminary data.</text>
</comment>
<dbReference type="PIRSF" id="PIRSF000303">
    <property type="entry name" value="Glutathion_perox"/>
    <property type="match status" value="1"/>
</dbReference>
<organism evidence="7 8">
    <name type="scientific">Naegleria fowleri</name>
    <name type="common">Brain eating amoeba</name>
    <dbReference type="NCBI Taxonomy" id="5763"/>
    <lineage>
        <taxon>Eukaryota</taxon>
        <taxon>Discoba</taxon>
        <taxon>Heterolobosea</taxon>
        <taxon>Tetramitia</taxon>
        <taxon>Eutetramitia</taxon>
        <taxon>Vahlkampfiidae</taxon>
        <taxon>Naegleria</taxon>
    </lineage>
</organism>
<keyword evidence="3 5" id="KW-0560">Oxidoreductase</keyword>
<dbReference type="InterPro" id="IPR013766">
    <property type="entry name" value="Thioredoxin_domain"/>
</dbReference>
<dbReference type="FunFam" id="3.40.30.10:FF:000025">
    <property type="entry name" value="Glutathione peroxidase"/>
    <property type="match status" value="1"/>
</dbReference>
<feature type="domain" description="Thioredoxin" evidence="6">
    <location>
        <begin position="6"/>
        <end position="167"/>
    </location>
</feature>
<dbReference type="PROSITE" id="PS00763">
    <property type="entry name" value="GLUTATHIONE_PEROXID_2"/>
    <property type="match status" value="1"/>
</dbReference>
<reference evidence="7 8" key="1">
    <citation type="journal article" date="2019" name="Sci. Rep.">
        <title>Nanopore sequencing improves the draft genome of the human pathogenic amoeba Naegleria fowleri.</title>
        <authorList>
            <person name="Liechti N."/>
            <person name="Schurch N."/>
            <person name="Bruggmann R."/>
            <person name="Wittwer M."/>
        </authorList>
    </citation>
    <scope>NUCLEOTIDE SEQUENCE [LARGE SCALE GENOMIC DNA]</scope>
    <source>
        <strain evidence="7 8">ATCC 30894</strain>
    </source>
</reference>
<dbReference type="PRINTS" id="PR01011">
    <property type="entry name" value="GLUTPROXDASE"/>
</dbReference>
<proteinExistence type="inferred from homology"/>
<evidence type="ECO:0000256" key="3">
    <source>
        <dbReference type="ARBA" id="ARBA00023002"/>
    </source>
</evidence>
<dbReference type="OrthoDB" id="446890at2759"/>
<dbReference type="PROSITE" id="PS51355">
    <property type="entry name" value="GLUTATHIONE_PEROXID_3"/>
    <property type="match status" value="1"/>
</dbReference>
<name>A0A6A5C6L3_NAEFO</name>
<dbReference type="GO" id="GO:0006979">
    <property type="term" value="P:response to oxidative stress"/>
    <property type="evidence" value="ECO:0007669"/>
    <property type="project" value="InterPro"/>
</dbReference>